<dbReference type="GO" id="GO:0003746">
    <property type="term" value="F:translation elongation factor activity"/>
    <property type="evidence" value="ECO:0007669"/>
    <property type="project" value="InterPro"/>
</dbReference>
<feature type="domain" description="Translation initiation factor 5A C-terminal" evidence="1">
    <location>
        <begin position="133"/>
        <end position="182"/>
    </location>
</feature>
<keyword evidence="3" id="KW-1185">Reference proteome</keyword>
<dbReference type="GO" id="GO:0043022">
    <property type="term" value="F:ribosome binding"/>
    <property type="evidence" value="ECO:0007669"/>
    <property type="project" value="InterPro"/>
</dbReference>
<dbReference type="InParanoid" id="A0A024G2B0"/>
<dbReference type="AlphaFoldDB" id="A0A024G2B0"/>
<sequence>MNERCEKFWADSQLFMAQTQGKKSPDRQVIHSKIMKDLHIMSRFLQRNQTARFSEGAQQKLVDTIAVYNAYEKQLRKSDLPESGRLLGDLQRVIKDALAMPFTVLSSKHKKKLLKWHNESTIDSVEDTRSISKRAKWTVLDVDDDGFLTLMSEESGDIVENFSVSNKSEQFQKIREGLDRGSVSIFTVDASLLSQVEVEDE</sequence>
<name>A0A024G2B0_9STRA</name>
<accession>A0A024G2B0</accession>
<dbReference type="InterPro" id="IPR012340">
    <property type="entry name" value="NA-bd_OB-fold"/>
</dbReference>
<evidence type="ECO:0000313" key="3">
    <source>
        <dbReference type="Proteomes" id="UP000053237"/>
    </source>
</evidence>
<dbReference type="Pfam" id="PF01287">
    <property type="entry name" value="eIF-5a"/>
    <property type="match status" value="1"/>
</dbReference>
<dbReference type="GO" id="GO:0045901">
    <property type="term" value="P:positive regulation of translational elongation"/>
    <property type="evidence" value="ECO:0007669"/>
    <property type="project" value="InterPro"/>
</dbReference>
<gene>
    <name evidence="2" type="ORF">BN9_014910</name>
</gene>
<dbReference type="OrthoDB" id="64113at2759"/>
<dbReference type="Proteomes" id="UP000053237">
    <property type="component" value="Unassembled WGS sequence"/>
</dbReference>
<proteinExistence type="predicted"/>
<dbReference type="GO" id="GO:0003723">
    <property type="term" value="F:RNA binding"/>
    <property type="evidence" value="ECO:0007669"/>
    <property type="project" value="InterPro"/>
</dbReference>
<dbReference type="GO" id="GO:0045905">
    <property type="term" value="P:positive regulation of translational termination"/>
    <property type="evidence" value="ECO:0007669"/>
    <property type="project" value="InterPro"/>
</dbReference>
<dbReference type="InterPro" id="IPR020189">
    <property type="entry name" value="IF5A_C"/>
</dbReference>
<reference evidence="2 3" key="1">
    <citation type="submission" date="2012-05" db="EMBL/GenBank/DDBJ databases">
        <title>Recombination and specialization in a pathogen metapopulation.</title>
        <authorList>
            <person name="Gardiner A."/>
            <person name="Kemen E."/>
            <person name="Schultz-Larsen T."/>
            <person name="MacLean D."/>
            <person name="Van Oosterhout C."/>
            <person name="Jones J.D.G."/>
        </authorList>
    </citation>
    <scope>NUCLEOTIDE SEQUENCE [LARGE SCALE GENOMIC DNA]</scope>
    <source>
        <strain evidence="2 3">Ac Nc2</strain>
    </source>
</reference>
<protein>
    <recommendedName>
        <fullName evidence="1">Translation initiation factor 5A C-terminal domain-containing protein</fullName>
    </recommendedName>
</protein>
<evidence type="ECO:0000313" key="2">
    <source>
        <dbReference type="EMBL" id="CCI40707.1"/>
    </source>
</evidence>
<organism evidence="2 3">
    <name type="scientific">Albugo candida</name>
    <dbReference type="NCBI Taxonomy" id="65357"/>
    <lineage>
        <taxon>Eukaryota</taxon>
        <taxon>Sar</taxon>
        <taxon>Stramenopiles</taxon>
        <taxon>Oomycota</taxon>
        <taxon>Peronosporomycetes</taxon>
        <taxon>Albuginales</taxon>
        <taxon>Albuginaceae</taxon>
        <taxon>Albugo</taxon>
    </lineage>
</organism>
<dbReference type="Gene3D" id="2.40.50.140">
    <property type="entry name" value="Nucleic acid-binding proteins"/>
    <property type="match status" value="1"/>
</dbReference>
<comment type="caution">
    <text evidence="2">The sequence shown here is derived from an EMBL/GenBank/DDBJ whole genome shotgun (WGS) entry which is preliminary data.</text>
</comment>
<evidence type="ECO:0000259" key="1">
    <source>
        <dbReference type="Pfam" id="PF01287"/>
    </source>
</evidence>
<dbReference type="EMBL" id="CAIX01000011">
    <property type="protein sequence ID" value="CCI40707.1"/>
    <property type="molecule type" value="Genomic_DNA"/>
</dbReference>